<dbReference type="PANTHER" id="PTHR43209">
    <property type="entry name" value="TRNA SULFURTRANSFERASE"/>
    <property type="match status" value="1"/>
</dbReference>
<dbReference type="InterPro" id="IPR014729">
    <property type="entry name" value="Rossmann-like_a/b/a_fold"/>
</dbReference>
<dbReference type="UniPathway" id="UPA00060"/>
<dbReference type="InterPro" id="IPR003720">
    <property type="entry name" value="tRNA_STrfase"/>
</dbReference>
<dbReference type="PANTHER" id="PTHR43209:SF1">
    <property type="entry name" value="TRNA SULFURTRANSFERASE"/>
    <property type="match status" value="1"/>
</dbReference>
<dbReference type="Pfam" id="PF02926">
    <property type="entry name" value="THUMP"/>
    <property type="match status" value="1"/>
</dbReference>
<keyword evidence="4 9" id="KW-0808">Transferase</keyword>
<feature type="binding site" evidence="9">
    <location>
        <position position="266"/>
    </location>
    <ligand>
        <name>ATP</name>
        <dbReference type="ChEBI" id="CHEBI:30616"/>
    </ligand>
</feature>
<sequence length="391" mass="42847">MRCDVVIVRYGEVGIKRQRARSRYERTLVRNIEARLTHLGIPYERIVREWGRLFIITKDERAAAEAANVFGVVSASPAARCAPVLDEVAEVAASVAAEHLKEGDSFAIRARRAGEHPFTSQEVAVVCGDAVRERVKGVHVDLNSPDVEVFVEVRQGAAYVYTHIARGVGGLPIGTQGKMVGLVSGGIDSPVACWLMMKRGCELVGLYIDLSPYADVRTKERAMDTLRRLSEWCVGHPIRVYEVPVGRIMEQIKKTLPPGMTCVLCKRMMYRIAACVMRREGALGIITGSSLGQVASQTAMNMTAEVHGMGVPIYHPLIAMDKTESIALARQIGTYSISTEPVGGCTAVPAHPRVSVKPDEVTEAERKIGLQELVEMCMQEATVHTLDPRNQ</sequence>
<dbReference type="GO" id="GO:0052837">
    <property type="term" value="P:thiazole biosynthetic process"/>
    <property type="evidence" value="ECO:0007669"/>
    <property type="project" value="TreeGrafter"/>
</dbReference>
<dbReference type="Gene3D" id="3.30.2130.30">
    <property type="match status" value="1"/>
</dbReference>
<evidence type="ECO:0000256" key="7">
    <source>
        <dbReference type="ARBA" id="ARBA00022884"/>
    </source>
</evidence>
<evidence type="ECO:0000256" key="4">
    <source>
        <dbReference type="ARBA" id="ARBA00022679"/>
    </source>
</evidence>
<dbReference type="GO" id="GO:0005524">
    <property type="term" value="F:ATP binding"/>
    <property type="evidence" value="ECO:0007669"/>
    <property type="project" value="UniProtKB-UniRule"/>
</dbReference>
<dbReference type="InterPro" id="IPR004114">
    <property type="entry name" value="THUMP_dom"/>
</dbReference>
<dbReference type="GO" id="GO:0009228">
    <property type="term" value="P:thiamine biosynthetic process"/>
    <property type="evidence" value="ECO:0007669"/>
    <property type="project" value="UniProtKB-KW"/>
</dbReference>
<dbReference type="CDD" id="cd01712">
    <property type="entry name" value="PPase_ThiI"/>
    <property type="match status" value="1"/>
</dbReference>
<dbReference type="InterPro" id="IPR054173">
    <property type="entry name" value="ThiI_fer"/>
</dbReference>
<evidence type="ECO:0000313" key="11">
    <source>
        <dbReference type="EMBL" id="HIH69011.1"/>
    </source>
</evidence>
<feature type="binding site" evidence="9">
    <location>
        <position position="297"/>
    </location>
    <ligand>
        <name>ATP</name>
        <dbReference type="ChEBI" id="CHEBI:30616"/>
    </ligand>
</feature>
<accession>A0A832RVE4</accession>
<dbReference type="SUPFAM" id="SSF143437">
    <property type="entry name" value="THUMP domain-like"/>
    <property type="match status" value="1"/>
</dbReference>
<comment type="caution">
    <text evidence="9">Lacks conserved residue(s) required for the propagation of feature annotation.</text>
</comment>
<evidence type="ECO:0000256" key="1">
    <source>
        <dbReference type="ARBA" id="ARBA00004496"/>
    </source>
</evidence>
<evidence type="ECO:0000256" key="5">
    <source>
        <dbReference type="ARBA" id="ARBA00022741"/>
    </source>
</evidence>
<dbReference type="NCBIfam" id="TIGR00342">
    <property type="entry name" value="tRNA uracil 4-sulfurtransferase ThiI"/>
    <property type="match status" value="1"/>
</dbReference>
<dbReference type="InterPro" id="IPR049961">
    <property type="entry name" value="ThiI_N"/>
</dbReference>
<dbReference type="PROSITE" id="PS51165">
    <property type="entry name" value="THUMP"/>
    <property type="match status" value="1"/>
</dbReference>
<dbReference type="EMBL" id="DUIH01000001">
    <property type="protein sequence ID" value="HIH69011.1"/>
    <property type="molecule type" value="Genomic_DNA"/>
</dbReference>
<dbReference type="GO" id="GO:0140741">
    <property type="term" value="F:tRNA-uracil-4 sulfurtransferase activity"/>
    <property type="evidence" value="ECO:0007669"/>
    <property type="project" value="UniProtKB-EC"/>
</dbReference>
<gene>
    <name evidence="9 11" type="primary">thiI</name>
    <name evidence="11" type="ORF">HA299_00015</name>
</gene>
<name>A0A832RVE4_9EURY</name>
<reference evidence="11" key="1">
    <citation type="journal article" date="2020" name="bioRxiv">
        <title>A rank-normalized archaeal taxonomy based on genome phylogeny resolves widespread incomplete and uneven classifications.</title>
        <authorList>
            <person name="Rinke C."/>
            <person name="Chuvochina M."/>
            <person name="Mussig A.J."/>
            <person name="Chaumeil P.-A."/>
            <person name="Waite D.W."/>
            <person name="Whitman W.B."/>
            <person name="Parks D.H."/>
            <person name="Hugenholtz P."/>
        </authorList>
    </citation>
    <scope>NUCLEOTIDE SEQUENCE</scope>
    <source>
        <strain evidence="11">UBA12518</strain>
    </source>
</reference>
<comment type="caution">
    <text evidence="11">The sequence shown here is derived from an EMBL/GenBank/DDBJ whole genome shotgun (WGS) entry which is preliminary data.</text>
</comment>
<evidence type="ECO:0000259" key="10">
    <source>
        <dbReference type="PROSITE" id="PS51165"/>
    </source>
</evidence>
<proteinExistence type="inferred from homology"/>
<dbReference type="AlphaFoldDB" id="A0A832RVE4"/>
<dbReference type="InterPro" id="IPR020536">
    <property type="entry name" value="ThiI_AANH"/>
</dbReference>
<dbReference type="GO" id="GO:0004810">
    <property type="term" value="F:CCA tRNA nucleotidyltransferase activity"/>
    <property type="evidence" value="ECO:0007669"/>
    <property type="project" value="InterPro"/>
</dbReference>
<feature type="binding site" evidence="9">
    <location>
        <begin position="182"/>
        <end position="183"/>
    </location>
    <ligand>
        <name>ATP</name>
        <dbReference type="ChEBI" id="CHEBI:30616"/>
    </ligand>
</feature>
<keyword evidence="3 9" id="KW-0820">tRNA-binding</keyword>
<evidence type="ECO:0000256" key="9">
    <source>
        <dbReference type="HAMAP-Rule" id="MF_00021"/>
    </source>
</evidence>
<dbReference type="Gene3D" id="3.40.50.620">
    <property type="entry name" value="HUPs"/>
    <property type="match status" value="1"/>
</dbReference>
<dbReference type="InterPro" id="IPR050102">
    <property type="entry name" value="tRNA_sulfurtransferase_ThiI"/>
</dbReference>
<evidence type="ECO:0000256" key="6">
    <source>
        <dbReference type="ARBA" id="ARBA00022840"/>
    </source>
</evidence>
<dbReference type="SMART" id="SM00981">
    <property type="entry name" value="THUMP"/>
    <property type="match status" value="1"/>
</dbReference>
<dbReference type="GO" id="GO:0009229">
    <property type="term" value="P:thiamine diphosphate biosynthetic process"/>
    <property type="evidence" value="ECO:0007669"/>
    <property type="project" value="UniProtKB-UniRule"/>
</dbReference>
<comment type="pathway">
    <text evidence="9">Cofactor biosynthesis; thiamine diphosphate biosynthesis.</text>
</comment>
<keyword evidence="5 9" id="KW-0547">Nucleotide-binding</keyword>
<dbReference type="FunFam" id="3.40.50.620:FF:000053">
    <property type="entry name" value="Probable tRNA sulfurtransferase"/>
    <property type="match status" value="1"/>
</dbReference>
<evidence type="ECO:0000256" key="2">
    <source>
        <dbReference type="ARBA" id="ARBA00022490"/>
    </source>
</evidence>
<evidence type="ECO:0000256" key="8">
    <source>
        <dbReference type="ARBA" id="ARBA00022977"/>
    </source>
</evidence>
<evidence type="ECO:0000313" key="12">
    <source>
        <dbReference type="Proteomes" id="UP000600363"/>
    </source>
</evidence>
<dbReference type="Proteomes" id="UP000600363">
    <property type="component" value="Unassembled WGS sequence"/>
</dbReference>
<dbReference type="HAMAP" id="MF_00021">
    <property type="entry name" value="ThiI"/>
    <property type="match status" value="1"/>
</dbReference>
<keyword evidence="8 9" id="KW-0784">Thiamine biosynthesis</keyword>
<dbReference type="GO" id="GO:0000049">
    <property type="term" value="F:tRNA binding"/>
    <property type="evidence" value="ECO:0007669"/>
    <property type="project" value="UniProtKB-UniRule"/>
</dbReference>
<organism evidence="11 12">
    <name type="scientific">Methermicoccus shengliensis</name>
    <dbReference type="NCBI Taxonomy" id="660064"/>
    <lineage>
        <taxon>Archaea</taxon>
        <taxon>Methanobacteriati</taxon>
        <taxon>Methanobacteriota</taxon>
        <taxon>Stenosarchaea group</taxon>
        <taxon>Methanomicrobia</taxon>
        <taxon>Methanosarcinales</taxon>
        <taxon>Methermicoccaceae</taxon>
        <taxon>Methermicoccus</taxon>
    </lineage>
</organism>
<dbReference type="EC" id="2.8.1.4" evidence="9"/>
<comment type="similarity">
    <text evidence="9">Belongs to the ThiI family.</text>
</comment>
<keyword evidence="2 9" id="KW-0963">Cytoplasm</keyword>
<comment type="function">
    <text evidence="9">Catalyzes the ATP-dependent transfer of a sulfur to tRNA to produce 4-thiouridine in position 8 of tRNAs, which functions as a near-UV photosensor. Also catalyzes the transfer of sulfur to the sulfur carrier protein ThiS, forming ThiS-thiocarboxylate. This is a step in the synthesis of thiazole, in the thiamine biosynthesis pathway. The sulfur is donated as persulfide by IscS.</text>
</comment>
<comment type="catalytic activity">
    <reaction evidence="9">
        <text>[ThiS sulfur-carrier protein]-C-terminal Gly-Gly-AMP + S-sulfanyl-L-cysteinyl-[cysteine desulfurase] + AH2 = [ThiS sulfur-carrier protein]-C-terminal-Gly-aminoethanethioate + L-cysteinyl-[cysteine desulfurase] + A + AMP + 2 H(+)</text>
        <dbReference type="Rhea" id="RHEA:43340"/>
        <dbReference type="Rhea" id="RHEA-COMP:12157"/>
        <dbReference type="Rhea" id="RHEA-COMP:12158"/>
        <dbReference type="Rhea" id="RHEA-COMP:12910"/>
        <dbReference type="Rhea" id="RHEA-COMP:19908"/>
        <dbReference type="ChEBI" id="CHEBI:13193"/>
        <dbReference type="ChEBI" id="CHEBI:15378"/>
        <dbReference type="ChEBI" id="CHEBI:17499"/>
        <dbReference type="ChEBI" id="CHEBI:29950"/>
        <dbReference type="ChEBI" id="CHEBI:61963"/>
        <dbReference type="ChEBI" id="CHEBI:90618"/>
        <dbReference type="ChEBI" id="CHEBI:232372"/>
        <dbReference type="ChEBI" id="CHEBI:456215"/>
    </reaction>
</comment>
<keyword evidence="6 9" id="KW-0067">ATP-binding</keyword>
<keyword evidence="7 9" id="KW-0694">RNA-binding</keyword>
<feature type="binding site" evidence="9">
    <location>
        <position position="288"/>
    </location>
    <ligand>
        <name>ATP</name>
        <dbReference type="ChEBI" id="CHEBI:30616"/>
    </ligand>
</feature>
<dbReference type="CDD" id="cd11716">
    <property type="entry name" value="THUMP_ThiI"/>
    <property type="match status" value="1"/>
</dbReference>
<comment type="catalytic activity">
    <reaction evidence="9">
        <text>[ThiI sulfur-carrier protein]-S-sulfanyl-L-cysteine + a uridine in tRNA + 2 reduced [2Fe-2S]-[ferredoxin] + ATP + H(+) = [ThiI sulfur-carrier protein]-L-cysteine + a 4-thiouridine in tRNA + 2 oxidized [2Fe-2S]-[ferredoxin] + AMP + diphosphate</text>
        <dbReference type="Rhea" id="RHEA:24176"/>
        <dbReference type="Rhea" id="RHEA-COMP:10000"/>
        <dbReference type="Rhea" id="RHEA-COMP:10001"/>
        <dbReference type="Rhea" id="RHEA-COMP:13337"/>
        <dbReference type="Rhea" id="RHEA-COMP:13338"/>
        <dbReference type="Rhea" id="RHEA-COMP:13339"/>
        <dbReference type="Rhea" id="RHEA-COMP:13340"/>
        <dbReference type="ChEBI" id="CHEBI:15378"/>
        <dbReference type="ChEBI" id="CHEBI:29950"/>
        <dbReference type="ChEBI" id="CHEBI:30616"/>
        <dbReference type="ChEBI" id="CHEBI:33019"/>
        <dbReference type="ChEBI" id="CHEBI:33737"/>
        <dbReference type="ChEBI" id="CHEBI:33738"/>
        <dbReference type="ChEBI" id="CHEBI:61963"/>
        <dbReference type="ChEBI" id="CHEBI:65315"/>
        <dbReference type="ChEBI" id="CHEBI:136798"/>
        <dbReference type="ChEBI" id="CHEBI:456215"/>
        <dbReference type="EC" id="2.8.1.4"/>
    </reaction>
</comment>
<dbReference type="Pfam" id="PF22025">
    <property type="entry name" value="ThiI_fer"/>
    <property type="match status" value="1"/>
</dbReference>
<protein>
    <recommendedName>
        <fullName evidence="9">Probable tRNA sulfurtransferase</fullName>
        <ecNumber evidence="9">2.8.1.4</ecNumber>
    </recommendedName>
    <alternativeName>
        <fullName evidence="9">Sulfur carrier protein ThiS sulfurtransferase</fullName>
    </alternativeName>
    <alternativeName>
        <fullName evidence="9">Thiamine biosynthesis protein ThiI</fullName>
    </alternativeName>
    <alternativeName>
        <fullName evidence="9">tRNA 4-thiouridine synthase</fullName>
    </alternativeName>
</protein>
<dbReference type="SUPFAM" id="SSF52402">
    <property type="entry name" value="Adenine nucleotide alpha hydrolases-like"/>
    <property type="match status" value="1"/>
</dbReference>
<dbReference type="GO" id="GO:0005829">
    <property type="term" value="C:cytosol"/>
    <property type="evidence" value="ECO:0007669"/>
    <property type="project" value="TreeGrafter"/>
</dbReference>
<dbReference type="GO" id="GO:0002937">
    <property type="term" value="P:tRNA 4-thiouridine biosynthesis"/>
    <property type="evidence" value="ECO:0007669"/>
    <property type="project" value="TreeGrafter"/>
</dbReference>
<evidence type="ECO:0000256" key="3">
    <source>
        <dbReference type="ARBA" id="ARBA00022555"/>
    </source>
</evidence>
<comment type="subcellular location">
    <subcellularLocation>
        <location evidence="1 9">Cytoplasm</location>
    </subcellularLocation>
</comment>
<dbReference type="Pfam" id="PF02568">
    <property type="entry name" value="ThiI"/>
    <property type="match status" value="1"/>
</dbReference>
<dbReference type="RefSeq" id="WP_042686679.1">
    <property type="nucleotide sequence ID" value="NZ_DUIH01000001.1"/>
</dbReference>
<dbReference type="InterPro" id="IPR049962">
    <property type="entry name" value="THUMP_ThiI"/>
</dbReference>
<feature type="domain" description="THUMP" evidence="10">
    <location>
        <begin position="60"/>
        <end position="164"/>
    </location>
</feature>